<dbReference type="Pfam" id="PF09586">
    <property type="entry name" value="YfhO"/>
    <property type="match status" value="1"/>
</dbReference>
<evidence type="ECO:0000313" key="2">
    <source>
        <dbReference type="EMBL" id="TLQ16647.1"/>
    </source>
</evidence>
<evidence type="ECO:0000313" key="3">
    <source>
        <dbReference type="Proteomes" id="UP000305100"/>
    </source>
</evidence>
<dbReference type="OrthoDB" id="9815466at2"/>
<evidence type="ECO:0000256" key="1">
    <source>
        <dbReference type="SAM" id="Phobius"/>
    </source>
</evidence>
<feature type="transmembrane region" description="Helical" evidence="1">
    <location>
        <begin position="141"/>
        <end position="159"/>
    </location>
</feature>
<keyword evidence="1" id="KW-0812">Transmembrane</keyword>
<protein>
    <submittedName>
        <fullName evidence="2">YfhO family protein</fullName>
    </submittedName>
</protein>
<accession>A0A5R9CMY1</accession>
<organism evidence="2 3">
    <name type="scientific">Lentilactobacillus parafarraginis</name>
    <dbReference type="NCBI Taxonomy" id="390842"/>
    <lineage>
        <taxon>Bacteria</taxon>
        <taxon>Bacillati</taxon>
        <taxon>Bacillota</taxon>
        <taxon>Bacilli</taxon>
        <taxon>Lactobacillales</taxon>
        <taxon>Lactobacillaceae</taxon>
        <taxon>Lentilactobacillus</taxon>
    </lineage>
</organism>
<feature type="transmembrane region" description="Helical" evidence="1">
    <location>
        <begin position="367"/>
        <end position="385"/>
    </location>
</feature>
<keyword evidence="1" id="KW-1133">Transmembrane helix</keyword>
<dbReference type="Proteomes" id="UP000305100">
    <property type="component" value="Unassembled WGS sequence"/>
</dbReference>
<feature type="transmembrane region" description="Helical" evidence="1">
    <location>
        <begin position="397"/>
        <end position="418"/>
    </location>
</feature>
<sequence length="867" mass="98871">MGKIIMLSMSQTKRHRLYAVLLILIPLLTVTLLFMIVGVAPFGPKNLLISDLSTQYLQFFAELRRQLLNLSFSSYSFLISIGDSLIPIYAYYLLSPLNLIVVFFSPAKLPIAIDLIIWAKMILCCISMSSFLTLKYRRYDFMAICGGLAYGLCGFVSMYFYDLMWLDALIVLPMLVYGLEKLYNQNKMSLYVLCLALTIVTNYYMGYVICGFCLIYMAYLIKKNQPQNVAFNKYMQTQWGRVGRFLWYSLISGMLAAVVLVPTAIAMMATGKKDIHLKNFLVKGTFGPSFTVNLGFGGNDFAGRLVHNPSLFTGSLFIIMGIAYFFSKRIKNRDKQASAVLLGSIFFGMWLLPLNTMWHMFQKPAGFPFRMVFLFSFALIMIAYEGYLKGIFADSRVVIWSAVSLGGAISIGYIWANLFSEKMRPFQFKTPQLFVHNFIYFLAMGFIILTTIAIISLINRELSSKVILTGILTFELLMNFFVATMDAPFINQQRFERGYNQSEQAVKQVDRLNFTKDKFYRLLILDTPYRNIYPVPYSAYNDSLLFKNHGISSYSSTLNSHTHSVLADLGFSSRNIRRIDMLGGSVITNHLLGIKYYYMIGKHTRRLSIRQNAAQLGFMTNNQIQHVQFHRNQVFDNLNRLVQAEAGNSQQYVIAPRVSRYSERMTRGVYHYKLQLRANTTGPHYLYLPKIRLYHVSMWVNGAKLSQTYSGLGTEMIPIGYLQKHQMTTVHLQSTKKLGSMPNVTAGVNLPAFERVVAQSKDHQFNMRAADDINEHGAHFRGTVNVNQQDRTLLMSFPYDKGWQLHVDGRPHRLIKVAGGLTGAQLTPGKHRLAFNYHIRGLLSGAIISVFGLVLLGISMVWRKHHR</sequence>
<dbReference type="EMBL" id="VBSX01000046">
    <property type="protein sequence ID" value="TLQ16647.1"/>
    <property type="molecule type" value="Genomic_DNA"/>
</dbReference>
<comment type="caution">
    <text evidence="2">The sequence shown here is derived from an EMBL/GenBank/DDBJ whole genome shotgun (WGS) entry which is preliminary data.</text>
</comment>
<feature type="transmembrane region" description="Helical" evidence="1">
    <location>
        <begin position="190"/>
        <end position="219"/>
    </location>
</feature>
<feature type="transmembrane region" description="Helical" evidence="1">
    <location>
        <begin position="115"/>
        <end position="134"/>
    </location>
</feature>
<feature type="transmembrane region" description="Helical" evidence="1">
    <location>
        <begin position="310"/>
        <end position="327"/>
    </location>
</feature>
<feature type="transmembrane region" description="Helical" evidence="1">
    <location>
        <begin position="466"/>
        <end position="485"/>
    </location>
</feature>
<proteinExistence type="predicted"/>
<feature type="transmembrane region" description="Helical" evidence="1">
    <location>
        <begin position="438"/>
        <end position="459"/>
    </location>
</feature>
<name>A0A5R9CMY1_9LACO</name>
<dbReference type="PANTHER" id="PTHR38454">
    <property type="entry name" value="INTEGRAL MEMBRANE PROTEIN-RELATED"/>
    <property type="match status" value="1"/>
</dbReference>
<dbReference type="AlphaFoldDB" id="A0A5R9CMY1"/>
<dbReference type="InterPro" id="IPR018580">
    <property type="entry name" value="Uncharacterised_YfhO"/>
</dbReference>
<gene>
    <name evidence="2" type="ORF">FEZ41_13095</name>
</gene>
<feature type="transmembrane region" description="Helical" evidence="1">
    <location>
        <begin position="245"/>
        <end position="268"/>
    </location>
</feature>
<feature type="transmembrane region" description="Helical" evidence="1">
    <location>
        <begin position="20"/>
        <end position="43"/>
    </location>
</feature>
<dbReference type="PANTHER" id="PTHR38454:SF1">
    <property type="entry name" value="INTEGRAL MEMBRANE PROTEIN"/>
    <property type="match status" value="1"/>
</dbReference>
<feature type="transmembrane region" description="Helical" evidence="1">
    <location>
        <begin position="842"/>
        <end position="862"/>
    </location>
</feature>
<keyword evidence="1" id="KW-0472">Membrane</keyword>
<reference evidence="2 3" key="1">
    <citation type="submission" date="2019-05" db="EMBL/GenBank/DDBJ databases">
        <title>The metagenome of a microbial culture collection derived from dairy environment covers the genomic content of the human microbiome.</title>
        <authorList>
            <person name="Roder T."/>
            <person name="Wuthrich D."/>
            <person name="Sattari Z."/>
            <person name="Von Ah U."/>
            <person name="Bar C."/>
            <person name="Ronchi F."/>
            <person name="Macpherson A.J."/>
            <person name="Ganal-Vonarburg S.C."/>
            <person name="Bruggmann R."/>
            <person name="Vergeres G."/>
        </authorList>
    </citation>
    <scope>NUCLEOTIDE SEQUENCE [LARGE SCALE GENOMIC DNA]</scope>
    <source>
        <strain evidence="2 3">FAM 1079</strain>
    </source>
</reference>
<feature type="transmembrane region" description="Helical" evidence="1">
    <location>
        <begin position="339"/>
        <end position="361"/>
    </location>
</feature>